<evidence type="ECO:0000256" key="5">
    <source>
        <dbReference type="ARBA" id="ARBA00023136"/>
    </source>
</evidence>
<sequence length="481" mass="50841">MKGNPPVGIEVEIGFLSLLPVVVALAVAFVLKDAVISLLIGCIVGVVLAGYDPVSGLAQLLRHSLGNEDFIWVMLIELSVGILIAFYIRVGAIQAFTAWALEKVRSPRAATGFAWILGGCVFFSDYFSPLFSGPITRPLTDRHKVSREMLAYILDSGSAPICTLIPVSGWAVYIAALLQGYGPIDTAEQGMAVFIQSIPYNIYGWLTVIMAGLIAFQIFPNFGPMRKAEKRARTTGKVLRDGATPLTGIEFDLISPSDRGTPNLLLFFLIPNLMIIGISLGTFWFIGSTMILEAFLAAIGYMAIAMALGKHFSSVKEGMSVAISGMKAVLPAVLILAAAYCINSISKSLGAPQFVLSSVGPWMTAGLLPLMTFGTAALISFFTGTSWGTYAILTPFVMPLSLALSGDLVSSSVLVTIGALTGGALFGDHCSPISDTTCLASFGAGADHMDHVTTQLPYALLTATLAGAIYLVAGHYFLGAI</sequence>
<evidence type="ECO:0000259" key="7">
    <source>
        <dbReference type="Pfam" id="PF03553"/>
    </source>
</evidence>
<comment type="subcellular location">
    <subcellularLocation>
        <location evidence="1">Cell membrane</location>
        <topology evidence="1">Multi-pass membrane protein</topology>
    </subcellularLocation>
</comment>
<feature type="domain" description="Na+/H+ antiporter NhaC-like C-terminal" evidence="7">
    <location>
        <begin position="161"/>
        <end position="474"/>
    </location>
</feature>
<dbReference type="InterPro" id="IPR018461">
    <property type="entry name" value="Na/H_Antiport_NhaC-like_C"/>
</dbReference>
<feature type="transmembrane region" description="Helical" evidence="6">
    <location>
        <begin position="366"/>
        <end position="390"/>
    </location>
</feature>
<feature type="transmembrane region" description="Helical" evidence="6">
    <location>
        <begin position="70"/>
        <end position="89"/>
    </location>
</feature>
<evidence type="ECO:0000313" key="9">
    <source>
        <dbReference type="Proteomes" id="UP000320672"/>
    </source>
</evidence>
<dbReference type="AlphaFoldDB" id="A0A517MCD4"/>
<evidence type="ECO:0000256" key="1">
    <source>
        <dbReference type="ARBA" id="ARBA00004651"/>
    </source>
</evidence>
<name>A0A517MCD4_9BACT</name>
<keyword evidence="3 6" id="KW-0812">Transmembrane</keyword>
<evidence type="ECO:0000256" key="3">
    <source>
        <dbReference type="ARBA" id="ARBA00022692"/>
    </source>
</evidence>
<evidence type="ECO:0000313" key="8">
    <source>
        <dbReference type="EMBL" id="QDS92427.1"/>
    </source>
</evidence>
<dbReference type="EMBL" id="CP036262">
    <property type="protein sequence ID" value="QDS92427.1"/>
    <property type="molecule type" value="Genomic_DNA"/>
</dbReference>
<feature type="transmembrane region" description="Helical" evidence="6">
    <location>
        <begin position="264"/>
        <end position="285"/>
    </location>
</feature>
<feature type="transmembrane region" description="Helical" evidence="6">
    <location>
        <begin position="328"/>
        <end position="346"/>
    </location>
</feature>
<dbReference type="KEGG" id="rml:FF011L_11700"/>
<dbReference type="Proteomes" id="UP000320672">
    <property type="component" value="Chromosome"/>
</dbReference>
<dbReference type="PANTHER" id="PTHR43478:SF1">
    <property type="entry name" value="NA+_H+ ANTIPORTER NHAC-LIKE C-TERMINAL DOMAIN-CONTAINING PROTEIN"/>
    <property type="match status" value="1"/>
</dbReference>
<gene>
    <name evidence="8" type="ORF">FF011L_11700</name>
</gene>
<feature type="transmembrane region" description="Helical" evidence="6">
    <location>
        <begin position="12"/>
        <end position="30"/>
    </location>
</feature>
<evidence type="ECO:0000256" key="4">
    <source>
        <dbReference type="ARBA" id="ARBA00022989"/>
    </source>
</evidence>
<protein>
    <submittedName>
        <fullName evidence="8">Na+/H+ antiporter family protein</fullName>
    </submittedName>
</protein>
<dbReference type="RefSeq" id="WP_145350681.1">
    <property type="nucleotide sequence ID" value="NZ_CP036262.1"/>
</dbReference>
<keyword evidence="2" id="KW-1003">Cell membrane</keyword>
<feature type="transmembrane region" description="Helical" evidence="6">
    <location>
        <begin position="149"/>
        <end position="182"/>
    </location>
</feature>
<accession>A0A517MCD4</accession>
<keyword evidence="9" id="KW-1185">Reference proteome</keyword>
<dbReference type="OrthoDB" id="9762978at2"/>
<feature type="transmembrane region" description="Helical" evidence="6">
    <location>
        <begin position="458"/>
        <end position="478"/>
    </location>
</feature>
<reference evidence="8 9" key="1">
    <citation type="submission" date="2019-02" db="EMBL/GenBank/DDBJ databases">
        <title>Deep-cultivation of Planctomycetes and their phenomic and genomic characterization uncovers novel biology.</title>
        <authorList>
            <person name="Wiegand S."/>
            <person name="Jogler M."/>
            <person name="Boedeker C."/>
            <person name="Pinto D."/>
            <person name="Vollmers J."/>
            <person name="Rivas-Marin E."/>
            <person name="Kohn T."/>
            <person name="Peeters S.H."/>
            <person name="Heuer A."/>
            <person name="Rast P."/>
            <person name="Oberbeckmann S."/>
            <person name="Bunk B."/>
            <person name="Jeske O."/>
            <person name="Meyerdierks A."/>
            <person name="Storesund J.E."/>
            <person name="Kallscheuer N."/>
            <person name="Luecker S."/>
            <person name="Lage O.M."/>
            <person name="Pohl T."/>
            <person name="Merkel B.J."/>
            <person name="Hornburger P."/>
            <person name="Mueller R.-W."/>
            <person name="Bruemmer F."/>
            <person name="Labrenz M."/>
            <person name="Spormann A.M."/>
            <person name="Op den Camp H."/>
            <person name="Overmann J."/>
            <person name="Amann R."/>
            <person name="Jetten M.S.M."/>
            <person name="Mascher T."/>
            <person name="Medema M.H."/>
            <person name="Devos D.P."/>
            <person name="Kaster A.-K."/>
            <person name="Ovreas L."/>
            <person name="Rohde M."/>
            <person name="Galperin M.Y."/>
            <person name="Jogler C."/>
        </authorList>
    </citation>
    <scope>NUCLEOTIDE SEQUENCE [LARGE SCALE GENOMIC DNA]</scope>
    <source>
        <strain evidence="8 9">FF011L</strain>
    </source>
</reference>
<proteinExistence type="predicted"/>
<feature type="transmembrane region" description="Helical" evidence="6">
    <location>
        <begin position="202"/>
        <end position="223"/>
    </location>
</feature>
<dbReference type="GO" id="GO:0005886">
    <property type="term" value="C:plasma membrane"/>
    <property type="evidence" value="ECO:0007669"/>
    <property type="project" value="UniProtKB-SubCell"/>
</dbReference>
<dbReference type="Pfam" id="PF03553">
    <property type="entry name" value="Na_H_antiporter"/>
    <property type="match status" value="1"/>
</dbReference>
<feature type="transmembrane region" description="Helical" evidence="6">
    <location>
        <begin position="109"/>
        <end position="128"/>
    </location>
</feature>
<feature type="transmembrane region" description="Helical" evidence="6">
    <location>
        <begin position="291"/>
        <end position="308"/>
    </location>
</feature>
<organism evidence="8 9">
    <name type="scientific">Roseimaritima multifibrata</name>
    <dbReference type="NCBI Taxonomy" id="1930274"/>
    <lineage>
        <taxon>Bacteria</taxon>
        <taxon>Pseudomonadati</taxon>
        <taxon>Planctomycetota</taxon>
        <taxon>Planctomycetia</taxon>
        <taxon>Pirellulales</taxon>
        <taxon>Pirellulaceae</taxon>
        <taxon>Roseimaritima</taxon>
    </lineage>
</organism>
<keyword evidence="5 6" id="KW-0472">Membrane</keyword>
<dbReference type="PANTHER" id="PTHR43478">
    <property type="entry name" value="NA+/H+ ANTIPORTER-RELATED"/>
    <property type="match status" value="1"/>
</dbReference>
<feature type="transmembrane region" description="Helical" evidence="6">
    <location>
        <begin position="402"/>
        <end position="426"/>
    </location>
</feature>
<evidence type="ECO:0000256" key="2">
    <source>
        <dbReference type="ARBA" id="ARBA00022475"/>
    </source>
</evidence>
<evidence type="ECO:0000256" key="6">
    <source>
        <dbReference type="SAM" id="Phobius"/>
    </source>
</evidence>
<feature type="transmembrane region" description="Helical" evidence="6">
    <location>
        <begin position="36"/>
        <end position="58"/>
    </location>
</feature>
<keyword evidence="4 6" id="KW-1133">Transmembrane helix</keyword>